<evidence type="ECO:0000259" key="5">
    <source>
        <dbReference type="PROSITE" id="PS50977"/>
    </source>
</evidence>
<gene>
    <name evidence="6" type="ORF">CVS27_16535</name>
</gene>
<keyword evidence="2 4" id="KW-0238">DNA-binding</keyword>
<dbReference type="Proteomes" id="UP000237061">
    <property type="component" value="Unassembled WGS sequence"/>
</dbReference>
<dbReference type="AlphaFoldDB" id="A0A2S3ZSQ4"/>
<evidence type="ECO:0000313" key="6">
    <source>
        <dbReference type="EMBL" id="POH72281.1"/>
    </source>
</evidence>
<feature type="domain" description="HTH tetR-type" evidence="5">
    <location>
        <begin position="11"/>
        <end position="71"/>
    </location>
</feature>
<dbReference type="InterPro" id="IPR025996">
    <property type="entry name" value="MT1864/Rv1816-like_C"/>
</dbReference>
<protein>
    <submittedName>
        <fullName evidence="6">TetR family transcriptional regulator</fullName>
    </submittedName>
</protein>
<keyword evidence="3" id="KW-0804">Transcription</keyword>
<evidence type="ECO:0000256" key="1">
    <source>
        <dbReference type="ARBA" id="ARBA00023015"/>
    </source>
</evidence>
<dbReference type="PROSITE" id="PS50977">
    <property type="entry name" value="HTH_TETR_2"/>
    <property type="match status" value="1"/>
</dbReference>
<evidence type="ECO:0000256" key="2">
    <source>
        <dbReference type="ARBA" id="ARBA00023125"/>
    </source>
</evidence>
<dbReference type="RefSeq" id="WP_103466942.1">
    <property type="nucleotide sequence ID" value="NZ_PPXC01000015.1"/>
</dbReference>
<reference evidence="6 7" key="1">
    <citation type="submission" date="2018-01" db="EMBL/GenBank/DDBJ databases">
        <title>Arthrobacter sp. nov., from glaciers in China.</title>
        <authorList>
            <person name="Liu Q."/>
            <person name="Xin Y.-H."/>
        </authorList>
    </citation>
    <scope>NUCLEOTIDE SEQUENCE [LARGE SCALE GENOMIC DNA]</scope>
    <source>
        <strain evidence="6 7">HLT2-12-2</strain>
    </source>
</reference>
<name>A0A2S3ZSQ4_ARTGL</name>
<dbReference type="SUPFAM" id="SSF46689">
    <property type="entry name" value="Homeodomain-like"/>
    <property type="match status" value="1"/>
</dbReference>
<feature type="DNA-binding region" description="H-T-H motif" evidence="4">
    <location>
        <begin position="34"/>
        <end position="53"/>
    </location>
</feature>
<evidence type="ECO:0000256" key="3">
    <source>
        <dbReference type="ARBA" id="ARBA00023163"/>
    </source>
</evidence>
<dbReference type="InterPro" id="IPR050109">
    <property type="entry name" value="HTH-type_TetR-like_transc_reg"/>
</dbReference>
<accession>A0A2S3ZSQ4</accession>
<dbReference type="EMBL" id="PPXC01000015">
    <property type="protein sequence ID" value="POH72281.1"/>
    <property type="molecule type" value="Genomic_DNA"/>
</dbReference>
<dbReference type="Pfam" id="PF00440">
    <property type="entry name" value="TetR_N"/>
    <property type="match status" value="1"/>
</dbReference>
<dbReference type="InterPro" id="IPR001647">
    <property type="entry name" value="HTH_TetR"/>
</dbReference>
<dbReference type="PANTHER" id="PTHR30055">
    <property type="entry name" value="HTH-TYPE TRANSCRIPTIONAL REGULATOR RUTR"/>
    <property type="match status" value="1"/>
</dbReference>
<organism evidence="6 7">
    <name type="scientific">Arthrobacter glacialis</name>
    <dbReference type="NCBI Taxonomy" id="1664"/>
    <lineage>
        <taxon>Bacteria</taxon>
        <taxon>Bacillati</taxon>
        <taxon>Actinomycetota</taxon>
        <taxon>Actinomycetes</taxon>
        <taxon>Micrococcales</taxon>
        <taxon>Micrococcaceae</taxon>
        <taxon>Arthrobacter</taxon>
    </lineage>
</organism>
<dbReference type="Pfam" id="PF13305">
    <property type="entry name" value="TetR_C_33"/>
    <property type="match status" value="1"/>
</dbReference>
<dbReference type="GO" id="GO:0000976">
    <property type="term" value="F:transcription cis-regulatory region binding"/>
    <property type="evidence" value="ECO:0007669"/>
    <property type="project" value="TreeGrafter"/>
</dbReference>
<dbReference type="Gene3D" id="1.10.357.10">
    <property type="entry name" value="Tetracycline Repressor, domain 2"/>
    <property type="match status" value="1"/>
</dbReference>
<comment type="caution">
    <text evidence="6">The sequence shown here is derived from an EMBL/GenBank/DDBJ whole genome shotgun (WGS) entry which is preliminary data.</text>
</comment>
<dbReference type="PANTHER" id="PTHR30055:SF243">
    <property type="entry name" value="HTH-TYPE TRANSCRIPTIONAL REGULATOR RV1816"/>
    <property type="match status" value="1"/>
</dbReference>
<proteinExistence type="predicted"/>
<evidence type="ECO:0000256" key="4">
    <source>
        <dbReference type="PROSITE-ProRule" id="PRU00335"/>
    </source>
</evidence>
<keyword evidence="7" id="KW-1185">Reference proteome</keyword>
<evidence type="ECO:0000313" key="7">
    <source>
        <dbReference type="Proteomes" id="UP000237061"/>
    </source>
</evidence>
<keyword evidence="1" id="KW-0805">Transcription regulation</keyword>
<sequence length="232" mass="24684">MTQTPRERARLQTMSEILSIGRQHLAVHGAAGLSLRAVARDLGVVSSAVYRYVKSRDELLTLLLVDGYNALGDAVDHAVNQVPADDFAAQFRALGGAVREWAVAEPARYGLLFGSPVPGYEAPSEQTTGPGTRVIVQLVRIIEGAHRAGALREVARAPVPDPRLAADFAAIREEMGLSVPDDVLARGVLVWAAVFGAVNFEVFGQYGRATFSDPAALFELHLAALAETAGLS</sequence>
<dbReference type="GO" id="GO:0003700">
    <property type="term" value="F:DNA-binding transcription factor activity"/>
    <property type="evidence" value="ECO:0007669"/>
    <property type="project" value="TreeGrafter"/>
</dbReference>
<dbReference type="SUPFAM" id="SSF48498">
    <property type="entry name" value="Tetracyclin repressor-like, C-terminal domain"/>
    <property type="match status" value="1"/>
</dbReference>
<dbReference type="InterPro" id="IPR036271">
    <property type="entry name" value="Tet_transcr_reg_TetR-rel_C_sf"/>
</dbReference>
<dbReference type="InterPro" id="IPR009057">
    <property type="entry name" value="Homeodomain-like_sf"/>
</dbReference>